<dbReference type="Pfam" id="PF13456">
    <property type="entry name" value="RVT_3"/>
    <property type="match status" value="1"/>
</dbReference>
<dbReference type="PANTHER" id="PTHR47074:SF11">
    <property type="entry name" value="REVERSE TRANSCRIPTASE-LIKE PROTEIN"/>
    <property type="match status" value="1"/>
</dbReference>
<dbReference type="InterPro" id="IPR036397">
    <property type="entry name" value="RNaseH_sf"/>
</dbReference>
<name>A0AAV3RE07_LITER</name>
<sequence>MLRSIWKIRNGALFEDQQVVWSNTLSHGVRLAADFERANSKESEQERSINHGCTQQLQQQQWRPQQLNFLKITSDGAWWSARQEGATGAIARDSKGRFIGASFRPFQWVSSPLVAEAQALRDGLHLAWRLNSCQVELESDSKQLIQMLNGRQRVPFEVDAILGDIHHLTNLYGG</sequence>
<protein>
    <recommendedName>
        <fullName evidence="1">RNase H type-1 domain-containing protein</fullName>
    </recommendedName>
</protein>
<reference evidence="2 3" key="1">
    <citation type="submission" date="2024-01" db="EMBL/GenBank/DDBJ databases">
        <title>The complete chloroplast genome sequence of Lithospermum erythrorhizon: insights into the phylogenetic relationship among Boraginaceae species and the maternal lineages of purple gromwells.</title>
        <authorList>
            <person name="Okada T."/>
            <person name="Watanabe K."/>
        </authorList>
    </citation>
    <scope>NUCLEOTIDE SEQUENCE [LARGE SCALE GENOMIC DNA]</scope>
</reference>
<dbReference type="InterPro" id="IPR052929">
    <property type="entry name" value="RNase_H-like_EbsB-rel"/>
</dbReference>
<dbReference type="PANTHER" id="PTHR47074">
    <property type="entry name" value="BNAC02G40300D PROTEIN"/>
    <property type="match status" value="1"/>
</dbReference>
<comment type="caution">
    <text evidence="2">The sequence shown here is derived from an EMBL/GenBank/DDBJ whole genome shotgun (WGS) entry which is preliminary data.</text>
</comment>
<evidence type="ECO:0000259" key="1">
    <source>
        <dbReference type="Pfam" id="PF13456"/>
    </source>
</evidence>
<gene>
    <name evidence="2" type="ORF">LIER_41521</name>
</gene>
<dbReference type="GO" id="GO:0003676">
    <property type="term" value="F:nucleic acid binding"/>
    <property type="evidence" value="ECO:0007669"/>
    <property type="project" value="InterPro"/>
</dbReference>
<organism evidence="2 3">
    <name type="scientific">Lithospermum erythrorhizon</name>
    <name type="common">Purple gromwell</name>
    <name type="synonym">Lithospermum officinale var. erythrorhizon</name>
    <dbReference type="NCBI Taxonomy" id="34254"/>
    <lineage>
        <taxon>Eukaryota</taxon>
        <taxon>Viridiplantae</taxon>
        <taxon>Streptophyta</taxon>
        <taxon>Embryophyta</taxon>
        <taxon>Tracheophyta</taxon>
        <taxon>Spermatophyta</taxon>
        <taxon>Magnoliopsida</taxon>
        <taxon>eudicotyledons</taxon>
        <taxon>Gunneridae</taxon>
        <taxon>Pentapetalae</taxon>
        <taxon>asterids</taxon>
        <taxon>lamiids</taxon>
        <taxon>Boraginales</taxon>
        <taxon>Boraginaceae</taxon>
        <taxon>Boraginoideae</taxon>
        <taxon>Lithospermeae</taxon>
        <taxon>Lithospermum</taxon>
    </lineage>
</organism>
<dbReference type="InterPro" id="IPR044730">
    <property type="entry name" value="RNase_H-like_dom_plant"/>
</dbReference>
<dbReference type="InterPro" id="IPR012337">
    <property type="entry name" value="RNaseH-like_sf"/>
</dbReference>
<dbReference type="Gene3D" id="3.30.420.10">
    <property type="entry name" value="Ribonuclease H-like superfamily/Ribonuclease H"/>
    <property type="match status" value="1"/>
</dbReference>
<evidence type="ECO:0000313" key="3">
    <source>
        <dbReference type="Proteomes" id="UP001454036"/>
    </source>
</evidence>
<dbReference type="AlphaFoldDB" id="A0AAV3RE07"/>
<dbReference type="EMBL" id="BAABME010026177">
    <property type="protein sequence ID" value="GAA0173436.1"/>
    <property type="molecule type" value="Genomic_DNA"/>
</dbReference>
<dbReference type="CDD" id="cd06222">
    <property type="entry name" value="RNase_H_like"/>
    <property type="match status" value="1"/>
</dbReference>
<proteinExistence type="predicted"/>
<dbReference type="GO" id="GO:0004523">
    <property type="term" value="F:RNA-DNA hybrid ribonuclease activity"/>
    <property type="evidence" value="ECO:0007669"/>
    <property type="project" value="InterPro"/>
</dbReference>
<accession>A0AAV3RE07</accession>
<keyword evidence="3" id="KW-1185">Reference proteome</keyword>
<evidence type="ECO:0000313" key="2">
    <source>
        <dbReference type="EMBL" id="GAA0173436.1"/>
    </source>
</evidence>
<dbReference type="SUPFAM" id="SSF53098">
    <property type="entry name" value="Ribonuclease H-like"/>
    <property type="match status" value="1"/>
</dbReference>
<feature type="domain" description="RNase H type-1" evidence="1">
    <location>
        <begin position="74"/>
        <end position="169"/>
    </location>
</feature>
<dbReference type="Proteomes" id="UP001454036">
    <property type="component" value="Unassembled WGS sequence"/>
</dbReference>
<dbReference type="InterPro" id="IPR002156">
    <property type="entry name" value="RNaseH_domain"/>
</dbReference>